<evidence type="ECO:0000313" key="8">
    <source>
        <dbReference type="Proteomes" id="UP001303373"/>
    </source>
</evidence>
<comment type="function">
    <text evidence="4">Component of the exocyst complex involved in the docking of exocytic vesicles with fusion sites on the plasma membrane.</text>
</comment>
<dbReference type="GO" id="GO:0000145">
    <property type="term" value="C:exocyst"/>
    <property type="evidence" value="ECO:0007669"/>
    <property type="project" value="UniProtKB-UniRule"/>
</dbReference>
<name>A0AAQ3LXC8_9PEZI</name>
<proteinExistence type="inferred from homology"/>
<evidence type="ECO:0000256" key="4">
    <source>
        <dbReference type="RuleBase" id="RU365069"/>
    </source>
</evidence>
<feature type="region of interest" description="Disordered" evidence="5">
    <location>
        <begin position="192"/>
        <end position="246"/>
    </location>
</feature>
<sequence>MPINADQERRLLNAYTLNTLYPTEWPQNADESSDEDEDLEDDAHQLGNPVRHGTNHSKASRSSLRRMDRHASMGGSQKADGMQNLVQKDEPDPLGMAPSVSAELRRRGLPVEDNLKLRNRFMLSSTTFSPALFLAQVHQDASTEDLLRGLDFLSRSIEQKSASLKVLVESNFEKFVRAQATIDNVYTEMRAQGSDAGELQVPGTPSSKSRRHSRHASKTSSHFRNTSGAFSTTGTNSSDKKKNALTKDSDYGVQGIKTPLQDLSIKAEEVWGPALGGQEKEETLKAVLGAMEQHREIFRLSSDVFNCIKKGENDGVVEAYKMAKKYKAEAVNIADIARANNVSLGDTDAQQIILTAKMWHDVSLQIGAFKRDVWKRLKTSHTRKGLGVTDESDKEMHMDLIGVLLQLGVDENPIWVWLNSHCQYLKDRITQTFERSRIEIEILRRRLGSHEKTDTKTIAKFLQSAVESSSSRFTKDASKELDSPTIIAFWEKVYYSLNALLSPSDGLLGEVLELWDITQSFIDNKAQKAFPSAVFAVGLEHLELEPDDVASLRSGTVELVNLLRENVLTFFTEAPVQDLSDMYSPIPPTPLSAGGAITPGGAKQVFSFDPSNLPPPSPSRGDSWEKFAFWPPHSNSLSGSHYLSRAMVIVGTAAGDLASLPMIKQARATEPLKALVNAVRERCVQAVCAAWATDAERCKFLEAWTRNAERPDLTNMPVSFLSFEEKVLSSMQTVAYVSEASSTRGGGADVVMPPPAKLLQAVRGSFVTSLYKALSGMVENAENTQSNGTNEHDPDGVTLPQRGGILSVDTAGTAVNAANRNVRMLMTLSNLAYLRSEIIPHLISQFESSFSVKLTEESKTIRDVLGQIDARLFQSYVKPTVDKLSQIIATGVASPSWNPQEARPTDARPYVYDVLLVLVLVHSEVSTTASTLTNQILSYFLEQSSQALIAAFRTRDRYPLPALMQATLDVEFMAQTLNNYTTDRAGEVQSQIYLALDERTDDEARKQLQGELPEMRAILKRLREGTKGEFGCFKKERRGRENRNVSK</sequence>
<dbReference type="GO" id="GO:0006887">
    <property type="term" value="P:exocytosis"/>
    <property type="evidence" value="ECO:0007669"/>
    <property type="project" value="UniProtKB-KW"/>
</dbReference>
<dbReference type="PANTHER" id="PTHR13043">
    <property type="entry name" value="EXOCYST COMPLEX COMPONENT SEC5"/>
    <property type="match status" value="1"/>
</dbReference>
<evidence type="ECO:0000256" key="3">
    <source>
        <dbReference type="ARBA" id="ARBA00022483"/>
    </source>
</evidence>
<reference evidence="7 8" key="1">
    <citation type="submission" date="2023-11" db="EMBL/GenBank/DDBJ databases">
        <title>An acidophilic fungus is an integral part of prey digestion in a carnivorous sundew plant.</title>
        <authorList>
            <person name="Tsai I.J."/>
        </authorList>
    </citation>
    <scope>NUCLEOTIDE SEQUENCE [LARGE SCALE GENOMIC DNA]</scope>
    <source>
        <strain evidence="7">169a</strain>
    </source>
</reference>
<dbReference type="Pfam" id="PF15469">
    <property type="entry name" value="Sec5"/>
    <property type="match status" value="1"/>
</dbReference>
<keyword evidence="8" id="KW-1185">Reference proteome</keyword>
<protein>
    <recommendedName>
        <fullName evidence="4">Exocyst complex component SEC5</fullName>
    </recommendedName>
</protein>
<feature type="compositionally biased region" description="Acidic residues" evidence="5">
    <location>
        <begin position="31"/>
        <end position="41"/>
    </location>
</feature>
<keyword evidence="4" id="KW-0653">Protein transport</keyword>
<comment type="similarity">
    <text evidence="1 4">Belongs to the SEC5 family.</text>
</comment>
<feature type="region of interest" description="Disordered" evidence="5">
    <location>
        <begin position="23"/>
        <end position="98"/>
    </location>
</feature>
<dbReference type="PANTHER" id="PTHR13043:SF1">
    <property type="entry name" value="EXOCYST COMPLEX COMPONENT 2"/>
    <property type="match status" value="1"/>
</dbReference>
<dbReference type="EMBL" id="CP138580">
    <property type="protein sequence ID" value="WPG97422.1"/>
    <property type="molecule type" value="Genomic_DNA"/>
</dbReference>
<accession>A0AAQ3LXC8</accession>
<evidence type="ECO:0000256" key="5">
    <source>
        <dbReference type="SAM" id="MobiDB-lite"/>
    </source>
</evidence>
<feature type="domain" description="Exocyst complex component EXOC2/Sec5 N-terminal" evidence="6">
    <location>
        <begin position="91"/>
        <end position="1033"/>
    </location>
</feature>
<feature type="compositionally biased region" description="Polar residues" evidence="5">
    <location>
        <begin position="223"/>
        <end position="237"/>
    </location>
</feature>
<evidence type="ECO:0000256" key="1">
    <source>
        <dbReference type="ARBA" id="ARBA00010578"/>
    </source>
</evidence>
<evidence type="ECO:0000259" key="6">
    <source>
        <dbReference type="Pfam" id="PF15469"/>
    </source>
</evidence>
<comment type="subunit">
    <text evidence="4">Component of the exocyst complex.</text>
</comment>
<feature type="compositionally biased region" description="Basic residues" evidence="5">
    <location>
        <begin position="53"/>
        <end position="64"/>
    </location>
</feature>
<gene>
    <name evidence="7" type="ORF">R9X50_00019700</name>
</gene>
<dbReference type="GO" id="GO:0006893">
    <property type="term" value="P:Golgi to plasma membrane transport"/>
    <property type="evidence" value="ECO:0007669"/>
    <property type="project" value="UniProtKB-UniRule"/>
</dbReference>
<dbReference type="Proteomes" id="UP001303373">
    <property type="component" value="Chromosome 1"/>
</dbReference>
<dbReference type="AlphaFoldDB" id="A0AAQ3LXC8"/>
<dbReference type="GO" id="GO:0015031">
    <property type="term" value="P:protein transport"/>
    <property type="evidence" value="ECO:0007669"/>
    <property type="project" value="UniProtKB-KW"/>
</dbReference>
<evidence type="ECO:0000313" key="7">
    <source>
        <dbReference type="EMBL" id="WPG97422.1"/>
    </source>
</evidence>
<dbReference type="InterPro" id="IPR029175">
    <property type="entry name" value="EXOC2/Sec5"/>
</dbReference>
<keyword evidence="2 4" id="KW-0813">Transport</keyword>
<evidence type="ECO:0000256" key="2">
    <source>
        <dbReference type="ARBA" id="ARBA00022448"/>
    </source>
</evidence>
<keyword evidence="3 4" id="KW-0268">Exocytosis</keyword>
<dbReference type="InterPro" id="IPR039481">
    <property type="entry name" value="EXOC2/Sec5_N_dom"/>
</dbReference>
<organism evidence="7 8">
    <name type="scientific">Acrodontium crateriforme</name>
    <dbReference type="NCBI Taxonomy" id="150365"/>
    <lineage>
        <taxon>Eukaryota</taxon>
        <taxon>Fungi</taxon>
        <taxon>Dikarya</taxon>
        <taxon>Ascomycota</taxon>
        <taxon>Pezizomycotina</taxon>
        <taxon>Dothideomycetes</taxon>
        <taxon>Dothideomycetidae</taxon>
        <taxon>Mycosphaerellales</taxon>
        <taxon>Teratosphaeriaceae</taxon>
        <taxon>Acrodontium</taxon>
    </lineage>
</organism>
<feature type="compositionally biased region" description="Basic residues" evidence="5">
    <location>
        <begin position="208"/>
        <end position="217"/>
    </location>
</feature>